<protein>
    <submittedName>
        <fullName evidence="1">Uncharacterized protein</fullName>
    </submittedName>
</protein>
<gene>
    <name evidence="1" type="ORF">LAUMK142_00832</name>
</gene>
<dbReference type="Proteomes" id="UP000268285">
    <property type="component" value="Unassembled WGS sequence"/>
</dbReference>
<sequence length="84" mass="9473">MRRRLRRARDPAHLNRLWQHGAQQLIRLNADAFNALASTGNRLRDTLTILAAAAWWARCRLGITEPVWTLIGLYTGGRLLATPG</sequence>
<keyword evidence="2" id="KW-1185">Reference proteome</keyword>
<reference evidence="1 2" key="1">
    <citation type="submission" date="2018-09" db="EMBL/GenBank/DDBJ databases">
        <authorList>
            <person name="Tagini F."/>
        </authorList>
    </citation>
    <scope>NUCLEOTIDE SEQUENCE [LARGE SCALE GENOMIC DNA]</scope>
    <source>
        <strain evidence="1 2">MK142</strain>
    </source>
</reference>
<dbReference type="EMBL" id="UPHU01000001">
    <property type="protein sequence ID" value="VBA47586.1"/>
    <property type="molecule type" value="Genomic_DNA"/>
</dbReference>
<evidence type="ECO:0000313" key="2">
    <source>
        <dbReference type="Proteomes" id="UP000268285"/>
    </source>
</evidence>
<name>A0A498QIP6_9MYCO</name>
<dbReference type="RefSeq" id="WP_051490202.1">
    <property type="nucleotide sequence ID" value="NZ_UPHO01000016.1"/>
</dbReference>
<evidence type="ECO:0000313" key="1">
    <source>
        <dbReference type="EMBL" id="VBA47586.1"/>
    </source>
</evidence>
<proteinExistence type="predicted"/>
<accession>A0A498QIP6</accession>
<dbReference type="AlphaFoldDB" id="A0A498QIP6"/>
<organism evidence="1 2">
    <name type="scientific">Mycobacterium pseudokansasii</name>
    <dbReference type="NCBI Taxonomy" id="2341080"/>
    <lineage>
        <taxon>Bacteria</taxon>
        <taxon>Bacillati</taxon>
        <taxon>Actinomycetota</taxon>
        <taxon>Actinomycetes</taxon>
        <taxon>Mycobacteriales</taxon>
        <taxon>Mycobacteriaceae</taxon>
        <taxon>Mycobacterium</taxon>
    </lineage>
</organism>